<evidence type="ECO:0000256" key="7">
    <source>
        <dbReference type="HAMAP-Rule" id="MF_00639"/>
    </source>
</evidence>
<dbReference type="PANTHER" id="PTHR43692:SF1">
    <property type="entry name" value="UDP-N-ACETYLMURAMOYLALANINE--D-GLUTAMATE LIGASE"/>
    <property type="match status" value="1"/>
</dbReference>
<dbReference type="EC" id="6.3.2.9" evidence="7 8"/>
<dbReference type="InterPro" id="IPR005762">
    <property type="entry name" value="MurD"/>
</dbReference>
<dbReference type="EMBL" id="JACZDF010000004">
    <property type="protein sequence ID" value="MBD9699707.1"/>
    <property type="molecule type" value="Genomic_DNA"/>
</dbReference>
<dbReference type="Pfam" id="PF02875">
    <property type="entry name" value="Mur_ligase_C"/>
    <property type="match status" value="1"/>
</dbReference>
<keyword evidence="6 7" id="KW-0067">ATP-binding</keyword>
<dbReference type="Gene3D" id="3.90.190.20">
    <property type="entry name" value="Mur ligase, C-terminal domain"/>
    <property type="match status" value="1"/>
</dbReference>
<protein>
    <recommendedName>
        <fullName evidence="7 8">UDP-N-acetylmuramoylalanine--D-glutamate ligase</fullName>
        <ecNumber evidence="7 8">6.3.2.9</ecNumber>
    </recommendedName>
    <alternativeName>
        <fullName evidence="7">D-glutamic acid-adding enzyme</fullName>
    </alternativeName>
    <alternativeName>
        <fullName evidence="7">UDP-N-acetylmuramoyl-L-alanyl-D-glutamate synthetase</fullName>
    </alternativeName>
</protein>
<dbReference type="NCBIfam" id="TIGR01087">
    <property type="entry name" value="murD"/>
    <property type="match status" value="1"/>
</dbReference>
<evidence type="ECO:0000256" key="6">
    <source>
        <dbReference type="ARBA" id="ARBA00022840"/>
    </source>
</evidence>
<comment type="caution">
    <text evidence="11">The sequence shown here is derived from an EMBL/GenBank/DDBJ whole genome shotgun (WGS) entry which is preliminary data.</text>
</comment>
<evidence type="ECO:0000259" key="10">
    <source>
        <dbReference type="Pfam" id="PF08245"/>
    </source>
</evidence>
<keyword evidence="4 7" id="KW-0436">Ligase</keyword>
<evidence type="ECO:0000256" key="8">
    <source>
        <dbReference type="RuleBase" id="RU003664"/>
    </source>
</evidence>
<keyword evidence="3 7" id="KW-0963">Cytoplasm</keyword>
<dbReference type="InterPro" id="IPR036615">
    <property type="entry name" value="Mur_ligase_C_dom_sf"/>
</dbReference>
<evidence type="ECO:0000256" key="1">
    <source>
        <dbReference type="ARBA" id="ARBA00004496"/>
    </source>
</evidence>
<comment type="pathway">
    <text evidence="2 7 8">Cell wall biogenesis; peptidoglycan biosynthesis.</text>
</comment>
<keyword evidence="5 7" id="KW-0547">Nucleotide-binding</keyword>
<keyword evidence="7 8" id="KW-0961">Cell wall biogenesis/degradation</keyword>
<evidence type="ECO:0000256" key="2">
    <source>
        <dbReference type="ARBA" id="ARBA00004752"/>
    </source>
</evidence>
<dbReference type="Gene3D" id="3.40.50.720">
    <property type="entry name" value="NAD(P)-binding Rossmann-like Domain"/>
    <property type="match status" value="1"/>
</dbReference>
<sequence length="491" mass="50171">MTAVPEAVEPAVPLASAHVVVAGLGVTGRAVVTALAGRTARVTTVDAAAPDADVADGRLVDLTDVDLVVTSPGWRPDHPLLAGALAAGIPVWSEVELAWRLRVDRAGGRGPAPWLGVTGTNGKTTTVGMLTSILAAAGERVAEVGNVGTPVVEAALDPAVDVLAVELSSFQLRFTRTTSLEAAAVLNVAPDHLDWHGSLERYAADKGRIFTHAQRACVYNVADPVTRGLVEDADVVEGCRAVGFSLGAPGRAELGVVDDLLVDRAFHTAADDPSRHEGADELATLGDLAHLGGDAGVPPHVVANALAAAALARAHGVSADDVRAGLRAFTGGHHRIETVATAQVTGGTVRFVDDSKATNGHAASASLAAFDAGTVVWVVGGLAKGATFDDLVVRRADRVRAAVVIGTDATEILGALARHAPQIPVVRIDPADTGTVMTRAVEAAAALAHPGDTVLLAPASASMDQFRSYAQRGDEFAAAARAVAGRTMEDD</sequence>
<dbReference type="GO" id="GO:0008764">
    <property type="term" value="F:UDP-N-acetylmuramoylalanine-D-glutamate ligase activity"/>
    <property type="evidence" value="ECO:0007669"/>
    <property type="project" value="UniProtKB-EC"/>
</dbReference>
<dbReference type="InterPro" id="IPR004101">
    <property type="entry name" value="Mur_ligase_C"/>
</dbReference>
<reference evidence="11 12" key="1">
    <citation type="submission" date="2020-09" db="EMBL/GenBank/DDBJ databases">
        <title>Flavimobilis rhizosphaerae sp. nov., isolated from rhizosphere soil of Spartina alterniflora.</title>
        <authorList>
            <person name="Hanqin C."/>
        </authorList>
    </citation>
    <scope>NUCLEOTIDE SEQUENCE [LARGE SCALE GENOMIC DNA]</scope>
    <source>
        <strain evidence="11 12">GY 10621</strain>
    </source>
</reference>
<dbReference type="Gene3D" id="3.40.1190.10">
    <property type="entry name" value="Mur-like, catalytic domain"/>
    <property type="match status" value="1"/>
</dbReference>
<keyword evidence="7 8" id="KW-0133">Cell shape</keyword>
<keyword evidence="7 8" id="KW-0131">Cell cycle</keyword>
<keyword evidence="7 8" id="KW-0573">Peptidoglycan synthesis</keyword>
<evidence type="ECO:0000313" key="11">
    <source>
        <dbReference type="EMBL" id="MBD9699707.1"/>
    </source>
</evidence>
<dbReference type="SUPFAM" id="SSF53244">
    <property type="entry name" value="MurD-like peptide ligases, peptide-binding domain"/>
    <property type="match status" value="1"/>
</dbReference>
<evidence type="ECO:0000256" key="4">
    <source>
        <dbReference type="ARBA" id="ARBA00022598"/>
    </source>
</evidence>
<comment type="catalytic activity">
    <reaction evidence="7 8">
        <text>UDP-N-acetyl-alpha-D-muramoyl-L-alanine + D-glutamate + ATP = UDP-N-acetyl-alpha-D-muramoyl-L-alanyl-D-glutamate + ADP + phosphate + H(+)</text>
        <dbReference type="Rhea" id="RHEA:16429"/>
        <dbReference type="ChEBI" id="CHEBI:15378"/>
        <dbReference type="ChEBI" id="CHEBI:29986"/>
        <dbReference type="ChEBI" id="CHEBI:30616"/>
        <dbReference type="ChEBI" id="CHEBI:43474"/>
        <dbReference type="ChEBI" id="CHEBI:83898"/>
        <dbReference type="ChEBI" id="CHEBI:83900"/>
        <dbReference type="ChEBI" id="CHEBI:456216"/>
        <dbReference type="EC" id="6.3.2.9"/>
    </reaction>
</comment>
<proteinExistence type="inferred from homology"/>
<dbReference type="SUPFAM" id="SSF51984">
    <property type="entry name" value="MurCD N-terminal domain"/>
    <property type="match status" value="1"/>
</dbReference>
<feature type="domain" description="Mur ligase C-terminal" evidence="9">
    <location>
        <begin position="334"/>
        <end position="459"/>
    </location>
</feature>
<comment type="function">
    <text evidence="7 8">Cell wall formation. Catalyzes the addition of glutamate to the nucleotide precursor UDP-N-acetylmuramoyl-L-alanine (UMA).</text>
</comment>
<dbReference type="Proteomes" id="UP000642107">
    <property type="component" value="Unassembled WGS sequence"/>
</dbReference>
<name>A0ABR9DRD4_9MICO</name>
<dbReference type="InterPro" id="IPR013221">
    <property type="entry name" value="Mur_ligase_cen"/>
</dbReference>
<dbReference type="SUPFAM" id="SSF53623">
    <property type="entry name" value="MurD-like peptide ligases, catalytic domain"/>
    <property type="match status" value="1"/>
</dbReference>
<gene>
    <name evidence="7" type="primary">murD</name>
    <name evidence="11" type="ORF">IGS67_09425</name>
</gene>
<feature type="binding site" evidence="7">
    <location>
        <begin position="119"/>
        <end position="125"/>
    </location>
    <ligand>
        <name>ATP</name>
        <dbReference type="ChEBI" id="CHEBI:30616"/>
    </ligand>
</feature>
<evidence type="ECO:0000256" key="3">
    <source>
        <dbReference type="ARBA" id="ARBA00022490"/>
    </source>
</evidence>
<keyword evidence="7 8" id="KW-0132">Cell division</keyword>
<organism evidence="11 12">
    <name type="scientific">Flavimobilis rhizosphaerae</name>
    <dbReference type="NCBI Taxonomy" id="2775421"/>
    <lineage>
        <taxon>Bacteria</taxon>
        <taxon>Bacillati</taxon>
        <taxon>Actinomycetota</taxon>
        <taxon>Actinomycetes</taxon>
        <taxon>Micrococcales</taxon>
        <taxon>Jonesiaceae</taxon>
        <taxon>Flavimobilis</taxon>
    </lineage>
</organism>
<keyword evidence="12" id="KW-1185">Reference proteome</keyword>
<feature type="domain" description="Mur ligase central" evidence="10">
    <location>
        <begin position="117"/>
        <end position="311"/>
    </location>
</feature>
<comment type="similarity">
    <text evidence="7">Belongs to the MurCDEF family.</text>
</comment>
<evidence type="ECO:0000259" key="9">
    <source>
        <dbReference type="Pfam" id="PF02875"/>
    </source>
</evidence>
<dbReference type="RefSeq" id="WP_192279975.1">
    <property type="nucleotide sequence ID" value="NZ_JACZDF010000004.1"/>
</dbReference>
<dbReference type="PANTHER" id="PTHR43692">
    <property type="entry name" value="UDP-N-ACETYLMURAMOYLALANINE--D-GLUTAMATE LIGASE"/>
    <property type="match status" value="1"/>
</dbReference>
<dbReference type="InterPro" id="IPR036565">
    <property type="entry name" value="Mur-like_cat_sf"/>
</dbReference>
<evidence type="ECO:0000256" key="5">
    <source>
        <dbReference type="ARBA" id="ARBA00022741"/>
    </source>
</evidence>
<dbReference type="Pfam" id="PF08245">
    <property type="entry name" value="Mur_ligase_M"/>
    <property type="match status" value="1"/>
</dbReference>
<comment type="subcellular location">
    <subcellularLocation>
        <location evidence="1 7 8">Cytoplasm</location>
    </subcellularLocation>
</comment>
<accession>A0ABR9DRD4</accession>
<dbReference type="HAMAP" id="MF_00639">
    <property type="entry name" value="MurD"/>
    <property type="match status" value="1"/>
</dbReference>
<evidence type="ECO:0000313" key="12">
    <source>
        <dbReference type="Proteomes" id="UP000642107"/>
    </source>
</evidence>